<evidence type="ECO:0000313" key="3">
    <source>
        <dbReference type="Proteomes" id="UP001603418"/>
    </source>
</evidence>
<dbReference type="Proteomes" id="UP001603418">
    <property type="component" value="Unassembled WGS sequence"/>
</dbReference>
<dbReference type="EMBL" id="JBICBM010000004">
    <property type="protein sequence ID" value="MFF9882132.1"/>
    <property type="molecule type" value="Genomic_DNA"/>
</dbReference>
<name>A0ABW6YTG8_9ACTN</name>
<protein>
    <recommendedName>
        <fullName evidence="4">Asp23/Gls24 family envelope stress response protein</fullName>
    </recommendedName>
</protein>
<feature type="region of interest" description="Disordered" evidence="1">
    <location>
        <begin position="1"/>
        <end position="24"/>
    </location>
</feature>
<comment type="caution">
    <text evidence="2">The sequence shown here is derived from an EMBL/GenBank/DDBJ whole genome shotgun (WGS) entry which is preliminary data.</text>
</comment>
<feature type="region of interest" description="Disordered" evidence="1">
    <location>
        <begin position="198"/>
        <end position="227"/>
    </location>
</feature>
<evidence type="ECO:0008006" key="4">
    <source>
        <dbReference type="Google" id="ProtNLM"/>
    </source>
</evidence>
<organism evidence="2 3">
    <name type="scientific">Streptomyces eurythermus</name>
    <dbReference type="NCBI Taxonomy" id="42237"/>
    <lineage>
        <taxon>Bacteria</taxon>
        <taxon>Bacillati</taxon>
        <taxon>Actinomycetota</taxon>
        <taxon>Actinomycetes</taxon>
        <taxon>Kitasatosporales</taxon>
        <taxon>Streptomycetaceae</taxon>
        <taxon>Streptomyces</taxon>
    </lineage>
</organism>
<proteinExistence type="predicted"/>
<gene>
    <name evidence="2" type="ORF">ACF1HC_11060</name>
</gene>
<sequence>MALDDTRARPAAPARPPAGAPPFVGDEVLPCGRLLSRVWEQARDAAPAADPHTLSCPHCREAAEALATLDAATRALRAEGAAAHHALARRVMDIVRMEARLGRLLPVADPDQDSRITERAAARVLRAAADAVPGARTASCRLAPEGPDAGVRVTMTLAAAPDRPLPDRAGEVRRSVLHSAGQDLGLALTAVDITVVDLLAPEPSPEPRPGERRRAMTSRGRQGPGHG</sequence>
<keyword evidence="3" id="KW-1185">Reference proteome</keyword>
<evidence type="ECO:0000256" key="1">
    <source>
        <dbReference type="SAM" id="MobiDB-lite"/>
    </source>
</evidence>
<dbReference type="RefSeq" id="WP_051815982.1">
    <property type="nucleotide sequence ID" value="NZ_JBFACJ010000027.1"/>
</dbReference>
<reference evidence="2 3" key="1">
    <citation type="submission" date="2024-10" db="EMBL/GenBank/DDBJ databases">
        <title>The Natural Products Discovery Center: Release of the First 8490 Sequenced Strains for Exploring Actinobacteria Biosynthetic Diversity.</title>
        <authorList>
            <person name="Kalkreuter E."/>
            <person name="Kautsar S.A."/>
            <person name="Yang D."/>
            <person name="Bader C.D."/>
            <person name="Teijaro C.N."/>
            <person name="Fluegel L."/>
            <person name="Davis C.M."/>
            <person name="Simpson J.R."/>
            <person name="Lauterbach L."/>
            <person name="Steele A.D."/>
            <person name="Gui C."/>
            <person name="Meng S."/>
            <person name="Li G."/>
            <person name="Viehrig K."/>
            <person name="Ye F."/>
            <person name="Su P."/>
            <person name="Kiefer A.F."/>
            <person name="Nichols A."/>
            <person name="Cepeda A.J."/>
            <person name="Yan W."/>
            <person name="Fan B."/>
            <person name="Jiang Y."/>
            <person name="Adhikari A."/>
            <person name="Zheng C.-J."/>
            <person name="Schuster L."/>
            <person name="Cowan T.M."/>
            <person name="Smanski M.J."/>
            <person name="Chevrette M.G."/>
            <person name="De Carvalho L.P.S."/>
            <person name="Shen B."/>
        </authorList>
    </citation>
    <scope>NUCLEOTIDE SEQUENCE [LARGE SCALE GENOMIC DNA]</scope>
    <source>
        <strain evidence="2 3">NPDC013366</strain>
    </source>
</reference>
<evidence type="ECO:0000313" key="2">
    <source>
        <dbReference type="EMBL" id="MFF9882132.1"/>
    </source>
</evidence>
<accession>A0ABW6YTG8</accession>